<evidence type="ECO:0000313" key="2">
    <source>
        <dbReference type="Proteomes" id="UP000323930"/>
    </source>
</evidence>
<comment type="caution">
    <text evidence="1">The sequence shown here is derived from an EMBL/GenBank/DDBJ whole genome shotgun (WGS) entry which is preliminary data.</text>
</comment>
<dbReference type="Proteomes" id="UP000323930">
    <property type="component" value="Unassembled WGS sequence"/>
</dbReference>
<gene>
    <name evidence="1" type="ORF">FUA24_08690</name>
</gene>
<organism evidence="1 2">
    <name type="scientific">Seonamhaeicola marinus</name>
    <dbReference type="NCBI Taxonomy" id="1912246"/>
    <lineage>
        <taxon>Bacteria</taxon>
        <taxon>Pseudomonadati</taxon>
        <taxon>Bacteroidota</taxon>
        <taxon>Flavobacteriia</taxon>
        <taxon>Flavobacteriales</taxon>
        <taxon>Flavobacteriaceae</taxon>
    </lineage>
</organism>
<reference evidence="1 2" key="1">
    <citation type="submission" date="2019-08" db="EMBL/GenBank/DDBJ databases">
        <title>Seonamhaeicola sediminis sp. nov., isolated from marine sediment.</title>
        <authorList>
            <person name="Cao W.R."/>
        </authorList>
    </citation>
    <scope>NUCLEOTIDE SEQUENCE [LARGE SCALE GENOMIC DNA]</scope>
    <source>
        <strain evidence="1 2">B011</strain>
    </source>
</reference>
<sequence length="306" mass="34944">MKTLLTITLASTLLITNCKDAKKDNLLAANDNVKSEVIKAPQQLTQAFKDYWYAGEAEISSYELEQARYGEIRKGKAVLIYVTEDFLPDSQVKADNQNPSNIPVLKLNATKNFNTGIYPYSVMQSVFYPVTNNKHAIKVSSSMQEWCGHVYAQLNNRDQFEITSHSYFEGEADKSFNLEKAILENELWTQLRMNPKSLPTGALDIVPSFEYTRMKHVPVKAYKAKATLTSNAYKLEYPELERTLLINFNANFPHDILSWEETFKSGYGKNSKTLTTKGTKLKTIKSPYWSKNSNKFETLRDTLKLN</sequence>
<protein>
    <submittedName>
        <fullName evidence="1">Septum formation inhibitor Maf</fullName>
    </submittedName>
</protein>
<dbReference type="EMBL" id="VSDQ01000577">
    <property type="protein sequence ID" value="TYA78424.1"/>
    <property type="molecule type" value="Genomic_DNA"/>
</dbReference>
<dbReference type="AlphaFoldDB" id="A0A5D0I458"/>
<evidence type="ECO:0000313" key="1">
    <source>
        <dbReference type="EMBL" id="TYA78424.1"/>
    </source>
</evidence>
<name>A0A5D0I458_9FLAO</name>
<proteinExistence type="predicted"/>
<dbReference type="OrthoDB" id="5496093at2"/>
<dbReference type="RefSeq" id="WP_148541409.1">
    <property type="nucleotide sequence ID" value="NZ_VSDQ01000577.1"/>
</dbReference>
<keyword evidence="2" id="KW-1185">Reference proteome</keyword>
<accession>A0A5D0I458</accession>